<dbReference type="AlphaFoldDB" id="A0AAP0WMS5"/>
<dbReference type="InterPro" id="IPR013881">
    <property type="entry name" value="Pre-mRNA_splic_Prp3_dom"/>
</dbReference>
<protein>
    <recommendedName>
        <fullName evidence="2">Pre-mRNA-splicing factor 3 domain-containing protein</fullName>
    </recommendedName>
</protein>
<feature type="compositionally biased region" description="Pro residues" evidence="1">
    <location>
        <begin position="108"/>
        <end position="121"/>
    </location>
</feature>
<dbReference type="GO" id="GO:0046540">
    <property type="term" value="C:U4/U6 x U5 tri-snRNP complex"/>
    <property type="evidence" value="ECO:0007669"/>
    <property type="project" value="InterPro"/>
</dbReference>
<feature type="region of interest" description="Disordered" evidence="1">
    <location>
        <begin position="108"/>
        <end position="146"/>
    </location>
</feature>
<evidence type="ECO:0000313" key="4">
    <source>
        <dbReference type="Proteomes" id="UP001415857"/>
    </source>
</evidence>
<organism evidence="3 4">
    <name type="scientific">Liquidambar formosana</name>
    <name type="common">Formosan gum</name>
    <dbReference type="NCBI Taxonomy" id="63359"/>
    <lineage>
        <taxon>Eukaryota</taxon>
        <taxon>Viridiplantae</taxon>
        <taxon>Streptophyta</taxon>
        <taxon>Embryophyta</taxon>
        <taxon>Tracheophyta</taxon>
        <taxon>Spermatophyta</taxon>
        <taxon>Magnoliopsida</taxon>
        <taxon>eudicotyledons</taxon>
        <taxon>Gunneridae</taxon>
        <taxon>Pentapetalae</taxon>
        <taxon>Saxifragales</taxon>
        <taxon>Altingiaceae</taxon>
        <taxon>Liquidambar</taxon>
    </lineage>
</organism>
<accession>A0AAP0WMS5</accession>
<dbReference type="Pfam" id="PF08572">
    <property type="entry name" value="PRP3"/>
    <property type="match status" value="1"/>
</dbReference>
<keyword evidence="4" id="KW-1185">Reference proteome</keyword>
<dbReference type="GO" id="GO:0000398">
    <property type="term" value="P:mRNA splicing, via spliceosome"/>
    <property type="evidence" value="ECO:0007669"/>
    <property type="project" value="InterPro"/>
</dbReference>
<dbReference type="PANTHER" id="PTHR14212">
    <property type="entry name" value="U4/U6-ASSOCIATED RNA SPLICING FACTOR-RELATED"/>
    <property type="match status" value="1"/>
</dbReference>
<proteinExistence type="predicted"/>
<feature type="domain" description="Pre-mRNA-splicing factor 3" evidence="2">
    <location>
        <begin position="2"/>
        <end position="145"/>
    </location>
</feature>
<sequence length="146" mass="16663">MTFQFLGEGKWSKEADIIKLKSQFGEAQARERKDKEAWLAKAKAKPDLNPNLIEVTERVIIKEKARDLIPEIEWWDVPLLEFGACGDIAEGELKMAKITIYVEHPLPIEPPAEAAPPPPQPLKLTKTEQKKLRTQQRLAREKDGQK</sequence>
<dbReference type="Proteomes" id="UP001415857">
    <property type="component" value="Unassembled WGS sequence"/>
</dbReference>
<dbReference type="EMBL" id="JBBPBK010000012">
    <property type="protein sequence ID" value="KAK9273505.1"/>
    <property type="molecule type" value="Genomic_DNA"/>
</dbReference>
<gene>
    <name evidence="3" type="ORF">L1049_018315</name>
</gene>
<evidence type="ECO:0000256" key="1">
    <source>
        <dbReference type="SAM" id="MobiDB-lite"/>
    </source>
</evidence>
<name>A0AAP0WMS5_LIQFO</name>
<dbReference type="PANTHER" id="PTHR14212:SF0">
    <property type="entry name" value="U4_U6 SMALL NUCLEAR RIBONUCLEOPROTEIN PRP3"/>
    <property type="match status" value="1"/>
</dbReference>
<evidence type="ECO:0000259" key="2">
    <source>
        <dbReference type="Pfam" id="PF08572"/>
    </source>
</evidence>
<evidence type="ECO:0000313" key="3">
    <source>
        <dbReference type="EMBL" id="KAK9273505.1"/>
    </source>
</evidence>
<reference evidence="3 4" key="1">
    <citation type="journal article" date="2024" name="Plant J.">
        <title>Genome sequences and population genomics reveal climatic adaptation and genomic divergence between two closely related sweetgum species.</title>
        <authorList>
            <person name="Xu W.Q."/>
            <person name="Ren C.Q."/>
            <person name="Zhang X.Y."/>
            <person name="Comes H.P."/>
            <person name="Liu X.H."/>
            <person name="Li Y.G."/>
            <person name="Kettle C.J."/>
            <person name="Jalonen R."/>
            <person name="Gaisberger H."/>
            <person name="Ma Y.Z."/>
            <person name="Qiu Y.X."/>
        </authorList>
    </citation>
    <scope>NUCLEOTIDE SEQUENCE [LARGE SCALE GENOMIC DNA]</scope>
    <source>
        <strain evidence="3">Hangzhou</strain>
    </source>
</reference>
<comment type="caution">
    <text evidence="3">The sequence shown here is derived from an EMBL/GenBank/DDBJ whole genome shotgun (WGS) entry which is preliminary data.</text>
</comment>
<dbReference type="InterPro" id="IPR027104">
    <property type="entry name" value="Prp3"/>
</dbReference>